<dbReference type="InterPro" id="IPR011055">
    <property type="entry name" value="Dup_hybrid_motif"/>
</dbReference>
<organism evidence="2 3">
    <name type="scientific">Candidatus Berkelbacteria bacterium CG10_big_fil_rev_8_21_14_0_10_43_14</name>
    <dbReference type="NCBI Taxonomy" id="1974515"/>
    <lineage>
        <taxon>Bacteria</taxon>
        <taxon>Candidatus Berkelbacteria</taxon>
    </lineage>
</organism>
<dbReference type="AlphaFoldDB" id="A0A2M6R7X6"/>
<name>A0A2M6R7X6_9BACT</name>
<reference evidence="3" key="1">
    <citation type="submission" date="2017-09" db="EMBL/GenBank/DDBJ databases">
        <title>Depth-based differentiation of microbial function through sediment-hosted aquifers and enrichment of novel symbionts in the deep terrestrial subsurface.</title>
        <authorList>
            <person name="Probst A.J."/>
            <person name="Ladd B."/>
            <person name="Jarett J.K."/>
            <person name="Geller-Mcgrath D.E."/>
            <person name="Sieber C.M.K."/>
            <person name="Emerson J.B."/>
            <person name="Anantharaman K."/>
            <person name="Thomas B.C."/>
            <person name="Malmstrom R."/>
            <person name="Stieglmeier M."/>
            <person name="Klingl A."/>
            <person name="Woyke T."/>
            <person name="Ryan C.M."/>
            <person name="Banfield J.F."/>
        </authorList>
    </citation>
    <scope>NUCLEOTIDE SEQUENCE [LARGE SCALE GENOMIC DNA]</scope>
</reference>
<dbReference type="Gene3D" id="2.70.70.10">
    <property type="entry name" value="Glucose Permease (Domain IIA)"/>
    <property type="match status" value="1"/>
</dbReference>
<feature type="compositionally biased region" description="Gly residues" evidence="1">
    <location>
        <begin position="295"/>
        <end position="311"/>
    </location>
</feature>
<protein>
    <submittedName>
        <fullName evidence="2">Uncharacterized protein</fullName>
    </submittedName>
</protein>
<evidence type="ECO:0000313" key="3">
    <source>
        <dbReference type="Proteomes" id="UP000231162"/>
    </source>
</evidence>
<evidence type="ECO:0000256" key="1">
    <source>
        <dbReference type="SAM" id="MobiDB-lite"/>
    </source>
</evidence>
<feature type="region of interest" description="Disordered" evidence="1">
    <location>
        <begin position="267"/>
        <end position="311"/>
    </location>
</feature>
<evidence type="ECO:0000313" key="2">
    <source>
        <dbReference type="EMBL" id="PIS06662.1"/>
    </source>
</evidence>
<dbReference type="Proteomes" id="UP000231162">
    <property type="component" value="Unassembled WGS sequence"/>
</dbReference>
<proteinExistence type="predicted"/>
<sequence>MKRWMWITLGVVLFALIGGGVYAFMVMGKTATDSQPQNQPSGGDTANTSSPFIQADFIDLDKIFSVSKFRSGSGHDFSGNGEKCRSMKHYFAPNWSQAGESLRQANNGMPPGPNGKTDINIYSPVDGTITGIQAEKSPIGEQIYIQPNLAKDYTIRLFHVYKNAGIAKGSVLKAGQKIGVIGQYSSTDIAVQKGRNNFISYFDVMPDSIFATYIARGVTSKNDLILSKAQRDANPLQCSGENFAKNYDSDPSSGNYVFLSGYTGGTGTESNLDTPSSSSTPAVIGTPSDSASSGSSGGGSGGGAGGGGGNR</sequence>
<dbReference type="EMBL" id="PEZX01000043">
    <property type="protein sequence ID" value="PIS06662.1"/>
    <property type="molecule type" value="Genomic_DNA"/>
</dbReference>
<comment type="caution">
    <text evidence="2">The sequence shown here is derived from an EMBL/GenBank/DDBJ whole genome shotgun (WGS) entry which is preliminary data.</text>
</comment>
<feature type="compositionally biased region" description="Polar residues" evidence="1">
    <location>
        <begin position="268"/>
        <end position="281"/>
    </location>
</feature>
<accession>A0A2M6R7X6</accession>
<gene>
    <name evidence="2" type="ORF">COT79_03445</name>
</gene>